<dbReference type="Proteomes" id="UP000289465">
    <property type="component" value="Unassembled WGS sequence"/>
</dbReference>
<protein>
    <submittedName>
        <fullName evidence="1">Uncharacterized protein</fullName>
    </submittedName>
</protein>
<name>A0A446CK24_9BURK</name>
<proteinExistence type="predicted"/>
<dbReference type="OrthoDB" id="9904066at2"/>
<gene>
    <name evidence="1" type="ORF">AVE30378_03013</name>
</gene>
<accession>A0A446CK24</accession>
<dbReference type="EMBL" id="UFQC01000014">
    <property type="protein sequence ID" value="SSW68277.1"/>
    <property type="molecule type" value="Genomic_DNA"/>
</dbReference>
<sequence length="63" mass="6856">MKFFSLKDRLDDLKWSSSAGDRIVNGAKLLGAVVANTAIGVGKIATEISPIVKERIESEKRKP</sequence>
<dbReference type="RefSeq" id="WP_129241706.1">
    <property type="nucleotide sequence ID" value="NZ_UFQC01000014.1"/>
</dbReference>
<reference evidence="1 2" key="1">
    <citation type="submission" date="2018-07" db="EMBL/GenBank/DDBJ databases">
        <authorList>
            <person name="Peeters C."/>
        </authorList>
    </citation>
    <scope>NUCLEOTIDE SEQUENCE [LARGE SCALE GENOMIC DNA]</scope>
    <source>
        <strain evidence="1 2">LMG 30378</strain>
    </source>
</reference>
<organism evidence="1 2">
    <name type="scientific">Achromobacter veterisilvae</name>
    <dbReference type="NCBI Taxonomy" id="2069367"/>
    <lineage>
        <taxon>Bacteria</taxon>
        <taxon>Pseudomonadati</taxon>
        <taxon>Pseudomonadota</taxon>
        <taxon>Betaproteobacteria</taxon>
        <taxon>Burkholderiales</taxon>
        <taxon>Alcaligenaceae</taxon>
        <taxon>Achromobacter</taxon>
    </lineage>
</organism>
<dbReference type="AlphaFoldDB" id="A0A446CK24"/>
<evidence type="ECO:0000313" key="1">
    <source>
        <dbReference type="EMBL" id="SSW68277.1"/>
    </source>
</evidence>
<evidence type="ECO:0000313" key="2">
    <source>
        <dbReference type="Proteomes" id="UP000289465"/>
    </source>
</evidence>